<dbReference type="InterPro" id="IPR038765">
    <property type="entry name" value="Papain-like_cys_pep_sf"/>
</dbReference>
<dbReference type="Gene3D" id="3.90.70.10">
    <property type="entry name" value="Cysteine proteinases"/>
    <property type="match status" value="1"/>
</dbReference>
<protein>
    <recommendedName>
        <fullName evidence="1">Peptidase C1A papain C-terminal domain-containing protein</fullName>
    </recommendedName>
</protein>
<dbReference type="Proteomes" id="UP000467841">
    <property type="component" value="Unassembled WGS sequence"/>
</dbReference>
<dbReference type="OrthoDB" id="1067477at2759"/>
<organism evidence="2 3">
    <name type="scientific">Microthlaspi erraticum</name>
    <dbReference type="NCBI Taxonomy" id="1685480"/>
    <lineage>
        <taxon>Eukaryota</taxon>
        <taxon>Viridiplantae</taxon>
        <taxon>Streptophyta</taxon>
        <taxon>Embryophyta</taxon>
        <taxon>Tracheophyta</taxon>
        <taxon>Spermatophyta</taxon>
        <taxon>Magnoliopsida</taxon>
        <taxon>eudicotyledons</taxon>
        <taxon>Gunneridae</taxon>
        <taxon>Pentapetalae</taxon>
        <taxon>rosids</taxon>
        <taxon>malvids</taxon>
        <taxon>Brassicales</taxon>
        <taxon>Brassicaceae</taxon>
        <taxon>Coluteocarpeae</taxon>
        <taxon>Microthlaspi</taxon>
    </lineage>
</organism>
<keyword evidence="3" id="KW-1185">Reference proteome</keyword>
<dbReference type="Pfam" id="PF00112">
    <property type="entry name" value="Peptidase_C1"/>
    <property type="match status" value="1"/>
</dbReference>
<dbReference type="AlphaFoldDB" id="A0A6D2HHS9"/>
<evidence type="ECO:0000313" key="3">
    <source>
        <dbReference type="Proteomes" id="UP000467841"/>
    </source>
</evidence>
<feature type="domain" description="Peptidase C1A papain C-terminal" evidence="1">
    <location>
        <begin position="100"/>
        <end position="280"/>
    </location>
</feature>
<evidence type="ECO:0000313" key="2">
    <source>
        <dbReference type="EMBL" id="CAA7012895.1"/>
    </source>
</evidence>
<dbReference type="SMART" id="SM00645">
    <property type="entry name" value="Pept_C1"/>
    <property type="match status" value="1"/>
</dbReference>
<sequence length="332" mass="37562">MFQIEGERSEEPKPAEVLVDVPSECRSMLNKVIKLVDPRFQSVVAHVLHIVPKEILMSIIAAAPDCKLRIIECLDSKDNNIKRVRYASITTKWATPECLKNVDWGKIMGPFTDQMDHDVCWAVVVSELIRAVRLIEKPNQDPKISGFKYVMKNGIQLEEDRPFNGCSANIPARESSRFGYIKGFVKLNSIETALRELEGRPIGAALALFHPEYKNIGNKVYRGPVNYESMFCGLHAVSLLNVGEENGEKYVLARTSHGATFGCDGCIKVSLEVMLAYIPVPGEEISEFIQKYLGTPKFLLTRFSYPTLFTDAEEEIRKKQHLDELKNLRRIN</sequence>
<gene>
    <name evidence="2" type="ORF">MERR_LOCUS129</name>
</gene>
<name>A0A6D2HHS9_9BRAS</name>
<proteinExistence type="predicted"/>
<comment type="caution">
    <text evidence="2">The sequence shown here is derived from an EMBL/GenBank/DDBJ whole genome shotgun (WGS) entry which is preliminary data.</text>
</comment>
<evidence type="ECO:0000259" key="1">
    <source>
        <dbReference type="SMART" id="SM00645"/>
    </source>
</evidence>
<reference evidence="2" key="1">
    <citation type="submission" date="2020-01" db="EMBL/GenBank/DDBJ databases">
        <authorList>
            <person name="Mishra B."/>
        </authorList>
    </citation>
    <scope>NUCLEOTIDE SEQUENCE [LARGE SCALE GENOMIC DNA]</scope>
</reference>
<dbReference type="GO" id="GO:0006508">
    <property type="term" value="P:proteolysis"/>
    <property type="evidence" value="ECO:0007669"/>
    <property type="project" value="InterPro"/>
</dbReference>
<accession>A0A6D2HHS9</accession>
<dbReference type="InterPro" id="IPR000668">
    <property type="entry name" value="Peptidase_C1A_C"/>
</dbReference>
<dbReference type="GO" id="GO:0008234">
    <property type="term" value="F:cysteine-type peptidase activity"/>
    <property type="evidence" value="ECO:0007669"/>
    <property type="project" value="InterPro"/>
</dbReference>
<dbReference type="SUPFAM" id="SSF54001">
    <property type="entry name" value="Cysteine proteinases"/>
    <property type="match status" value="1"/>
</dbReference>
<dbReference type="EMBL" id="CACVBM020000011">
    <property type="protein sequence ID" value="CAA7012895.1"/>
    <property type="molecule type" value="Genomic_DNA"/>
</dbReference>